<evidence type="ECO:0000313" key="1">
    <source>
        <dbReference type="EMBL" id="CUS11253.1"/>
    </source>
</evidence>
<sequence>MVASVYVPHPYHPEVFAQLHHIDEAYRSLEERVVDKEMLGEVRTLGVMVLHRHFDMTPEEKLVEFGSVATPWLLPEANGDSVFGGKVIPRSWAYSAGHLYPIEFGFNPPGVENFPSISFDQDFVRELYELLVGLGIGDLVGLTVLGDEIHDAPYGVEKTVGRVSITLPITPETEPTQAVESVWTFGCHERMDDSKLWPARICWVCHGCK</sequence>
<evidence type="ECO:0000313" key="2">
    <source>
        <dbReference type="Proteomes" id="UP001412239"/>
    </source>
</evidence>
<protein>
    <submittedName>
        <fullName evidence="1">Uncharacterized protein</fullName>
    </submittedName>
</protein>
<organism evidence="1 2">
    <name type="scientific">Tuber aestivum</name>
    <name type="common">summer truffle</name>
    <dbReference type="NCBI Taxonomy" id="59557"/>
    <lineage>
        <taxon>Eukaryota</taxon>
        <taxon>Fungi</taxon>
        <taxon>Dikarya</taxon>
        <taxon>Ascomycota</taxon>
        <taxon>Pezizomycotina</taxon>
        <taxon>Pezizomycetes</taxon>
        <taxon>Pezizales</taxon>
        <taxon>Tuberaceae</taxon>
        <taxon>Tuber</taxon>
    </lineage>
</organism>
<reference evidence="1" key="1">
    <citation type="submission" date="2015-10" db="EMBL/GenBank/DDBJ databases">
        <authorList>
            <person name="Regsiter A."/>
            <person name="william w."/>
        </authorList>
    </citation>
    <scope>NUCLEOTIDE SEQUENCE</scope>
    <source>
        <strain evidence="1">Montdore</strain>
    </source>
</reference>
<proteinExistence type="predicted"/>
<gene>
    <name evidence="1" type="ORF">GSTUAT00004681001</name>
</gene>
<keyword evidence="2" id="KW-1185">Reference proteome</keyword>
<dbReference type="AlphaFoldDB" id="A0A292PXN2"/>
<accession>A0A292PXN2</accession>
<dbReference type="EMBL" id="LN891027">
    <property type="protein sequence ID" value="CUS11253.1"/>
    <property type="molecule type" value="Genomic_DNA"/>
</dbReference>
<name>A0A292PXN2_9PEZI</name>
<dbReference type="Proteomes" id="UP001412239">
    <property type="component" value="Unassembled WGS sequence"/>
</dbReference>